<gene>
    <name evidence="1" type="ORF">OVA965_LOCUS38177</name>
    <name evidence="2" type="ORF">TMI583_LOCUS39343</name>
</gene>
<dbReference type="EMBL" id="CAJOBA010059493">
    <property type="protein sequence ID" value="CAF4316367.1"/>
    <property type="molecule type" value="Genomic_DNA"/>
</dbReference>
<reference evidence="2" key="1">
    <citation type="submission" date="2021-02" db="EMBL/GenBank/DDBJ databases">
        <authorList>
            <person name="Nowell W R."/>
        </authorList>
    </citation>
    <scope>NUCLEOTIDE SEQUENCE</scope>
</reference>
<dbReference type="AlphaFoldDB" id="A0A8S2TYL7"/>
<accession>A0A8S2TYL7</accession>
<organism evidence="2 3">
    <name type="scientific">Didymodactylos carnosus</name>
    <dbReference type="NCBI Taxonomy" id="1234261"/>
    <lineage>
        <taxon>Eukaryota</taxon>
        <taxon>Metazoa</taxon>
        <taxon>Spiralia</taxon>
        <taxon>Gnathifera</taxon>
        <taxon>Rotifera</taxon>
        <taxon>Eurotatoria</taxon>
        <taxon>Bdelloidea</taxon>
        <taxon>Philodinida</taxon>
        <taxon>Philodinidae</taxon>
        <taxon>Didymodactylos</taxon>
    </lineage>
</organism>
<dbReference type="Proteomes" id="UP000682733">
    <property type="component" value="Unassembled WGS sequence"/>
</dbReference>
<evidence type="ECO:0000313" key="2">
    <source>
        <dbReference type="EMBL" id="CAF4316367.1"/>
    </source>
</evidence>
<name>A0A8S2TYL7_9BILA</name>
<protein>
    <submittedName>
        <fullName evidence="2">Uncharacterized protein</fullName>
    </submittedName>
</protein>
<dbReference type="Proteomes" id="UP000677228">
    <property type="component" value="Unassembled WGS sequence"/>
</dbReference>
<dbReference type="EMBL" id="CAJNOK010037268">
    <property type="protein sequence ID" value="CAF1529479.1"/>
    <property type="molecule type" value="Genomic_DNA"/>
</dbReference>
<evidence type="ECO:0000313" key="3">
    <source>
        <dbReference type="Proteomes" id="UP000682733"/>
    </source>
</evidence>
<evidence type="ECO:0000313" key="1">
    <source>
        <dbReference type="EMBL" id="CAF1529479.1"/>
    </source>
</evidence>
<sequence length="129" mass="15011">MQHGINGAKFIRTLRNLSKDKSIYITRADKGRAVVILDREDYVSKMNLIINDQSTFQLEDTDPTIKQEDRLIRKLGKLKETGFINEDEYKRCRPTGSQLARIYGLPKIHKRDFPLRPILSASAREETYE</sequence>
<comment type="caution">
    <text evidence="2">The sequence shown here is derived from an EMBL/GenBank/DDBJ whole genome shotgun (WGS) entry which is preliminary data.</text>
</comment>
<proteinExistence type="predicted"/>